<proteinExistence type="predicted"/>
<dbReference type="OMA" id="FTCYVTS"/>
<accession>A0A0R0E710</accession>
<gene>
    <name evidence="2" type="ORF">GLYMA_20G050500</name>
</gene>
<dbReference type="InParanoid" id="A0A0R0E710"/>
<keyword evidence="4" id="KW-1185">Reference proteome</keyword>
<dbReference type="STRING" id="3847.A0A0R0E710"/>
<dbReference type="Gramene" id="KRG89837">
    <property type="protein sequence ID" value="KRG89837"/>
    <property type="gene ID" value="GLYMA_20G050500"/>
</dbReference>
<organism evidence="2">
    <name type="scientific">Glycine max</name>
    <name type="common">Soybean</name>
    <name type="synonym">Glycine hispida</name>
    <dbReference type="NCBI Taxonomy" id="3847"/>
    <lineage>
        <taxon>Eukaryota</taxon>
        <taxon>Viridiplantae</taxon>
        <taxon>Streptophyta</taxon>
        <taxon>Embryophyta</taxon>
        <taxon>Tracheophyta</taxon>
        <taxon>Spermatophyta</taxon>
        <taxon>Magnoliopsida</taxon>
        <taxon>eudicotyledons</taxon>
        <taxon>Gunneridae</taxon>
        <taxon>Pentapetalae</taxon>
        <taxon>rosids</taxon>
        <taxon>fabids</taxon>
        <taxon>Fabales</taxon>
        <taxon>Fabaceae</taxon>
        <taxon>Papilionoideae</taxon>
        <taxon>50 kb inversion clade</taxon>
        <taxon>NPAAA clade</taxon>
        <taxon>indigoferoid/millettioid clade</taxon>
        <taxon>Phaseoleae</taxon>
        <taxon>Glycine</taxon>
        <taxon>Glycine subgen. Soja</taxon>
    </lineage>
</organism>
<evidence type="ECO:0000256" key="1">
    <source>
        <dbReference type="SAM" id="MobiDB-lite"/>
    </source>
</evidence>
<evidence type="ECO:0000313" key="3">
    <source>
        <dbReference type="EnsemblPlants" id="KRG89837"/>
    </source>
</evidence>
<evidence type="ECO:0000313" key="4">
    <source>
        <dbReference type="Proteomes" id="UP000008827"/>
    </source>
</evidence>
<evidence type="ECO:0000313" key="2">
    <source>
        <dbReference type="EMBL" id="KRG89837.1"/>
    </source>
</evidence>
<name>A0A0R0E710_SOYBN</name>
<reference evidence="2 3" key="1">
    <citation type="journal article" date="2010" name="Nature">
        <title>Genome sequence of the palaeopolyploid soybean.</title>
        <authorList>
            <person name="Schmutz J."/>
            <person name="Cannon S.B."/>
            <person name="Schlueter J."/>
            <person name="Ma J."/>
            <person name="Mitros T."/>
            <person name="Nelson W."/>
            <person name="Hyten D.L."/>
            <person name="Song Q."/>
            <person name="Thelen J.J."/>
            <person name="Cheng J."/>
            <person name="Xu D."/>
            <person name="Hellsten U."/>
            <person name="May G.D."/>
            <person name="Yu Y."/>
            <person name="Sakurai T."/>
            <person name="Umezawa T."/>
            <person name="Bhattacharyya M.K."/>
            <person name="Sandhu D."/>
            <person name="Valliyodan B."/>
            <person name="Lindquist E."/>
            <person name="Peto M."/>
            <person name="Grant D."/>
            <person name="Shu S."/>
            <person name="Goodstein D."/>
            <person name="Barry K."/>
            <person name="Futrell-Griggs M."/>
            <person name="Abernathy B."/>
            <person name="Du J."/>
            <person name="Tian Z."/>
            <person name="Zhu L."/>
            <person name="Gill N."/>
            <person name="Joshi T."/>
            <person name="Libault M."/>
            <person name="Sethuraman A."/>
            <person name="Zhang X.-C."/>
            <person name="Shinozaki K."/>
            <person name="Nguyen H.T."/>
            <person name="Wing R.A."/>
            <person name="Cregan P."/>
            <person name="Specht J."/>
            <person name="Grimwood J."/>
            <person name="Rokhsar D."/>
            <person name="Stacey G."/>
            <person name="Shoemaker R.C."/>
            <person name="Jackson S.A."/>
        </authorList>
    </citation>
    <scope>NUCLEOTIDE SEQUENCE [LARGE SCALE GENOMIC DNA]</scope>
    <source>
        <strain evidence="3">cv. Williams 82</strain>
        <tissue evidence="2">Callus</tissue>
    </source>
</reference>
<protein>
    <submittedName>
        <fullName evidence="2 3">Uncharacterized protein</fullName>
    </submittedName>
</protein>
<feature type="region of interest" description="Disordered" evidence="1">
    <location>
        <begin position="1"/>
        <end position="26"/>
    </location>
</feature>
<reference evidence="3" key="2">
    <citation type="submission" date="2018-02" db="UniProtKB">
        <authorList>
            <consortium name="EnsemblPlants"/>
        </authorList>
    </citation>
    <scope>IDENTIFICATION</scope>
    <source>
        <strain evidence="3">Williams 82</strain>
    </source>
</reference>
<sequence>MESRVRSRTGTLSSLPHLRKPPREVGAGPSLVTVKAVGSMANDGNLFWVRQLRPKLCSPALKKEAFLLQPCLVIAGRGQEAKVAPAGFFEKYPALVTGFFFFTCYVTS</sequence>
<reference evidence="2" key="3">
    <citation type="submission" date="2018-07" db="EMBL/GenBank/DDBJ databases">
        <title>WGS assembly of Glycine max.</title>
        <authorList>
            <person name="Schmutz J."/>
            <person name="Cannon S."/>
            <person name="Schlueter J."/>
            <person name="Ma J."/>
            <person name="Mitros T."/>
            <person name="Nelson W."/>
            <person name="Hyten D."/>
            <person name="Song Q."/>
            <person name="Thelen J."/>
            <person name="Cheng J."/>
            <person name="Xu D."/>
            <person name="Hellsten U."/>
            <person name="May G."/>
            <person name="Yu Y."/>
            <person name="Sakurai T."/>
            <person name="Umezawa T."/>
            <person name="Bhattacharyya M."/>
            <person name="Sandhu D."/>
            <person name="Valliyodan B."/>
            <person name="Lindquist E."/>
            <person name="Peto M."/>
            <person name="Grant D."/>
            <person name="Shu S."/>
            <person name="Goodstein D."/>
            <person name="Barry K."/>
            <person name="Futrell-Griggs M."/>
            <person name="Abernathy B."/>
            <person name="Du J."/>
            <person name="Tian Z."/>
            <person name="Zhu L."/>
            <person name="Gill N."/>
            <person name="Joshi T."/>
            <person name="Libault M."/>
            <person name="Sethuraman A."/>
            <person name="Zhang X."/>
            <person name="Shinozaki K."/>
            <person name="Nguyen H."/>
            <person name="Wing R."/>
            <person name="Cregan P."/>
            <person name="Specht J."/>
            <person name="Grimwood J."/>
            <person name="Rokhsar D."/>
            <person name="Stacey G."/>
            <person name="Shoemaker R."/>
            <person name="Jackson S."/>
        </authorList>
    </citation>
    <scope>NUCLEOTIDE SEQUENCE</scope>
    <source>
        <tissue evidence="2">Callus</tissue>
    </source>
</reference>
<dbReference type="EMBL" id="CM000853">
    <property type="protein sequence ID" value="KRG89837.1"/>
    <property type="molecule type" value="Genomic_DNA"/>
</dbReference>
<dbReference type="ExpressionAtlas" id="A0A0R0E710">
    <property type="expression patterns" value="baseline and differential"/>
</dbReference>
<dbReference type="EnsemblPlants" id="KRG89837">
    <property type="protein sequence ID" value="KRG89837"/>
    <property type="gene ID" value="GLYMA_20G050500"/>
</dbReference>
<dbReference type="AlphaFoldDB" id="A0A0R0E710"/>
<dbReference type="Proteomes" id="UP000008827">
    <property type="component" value="Chromosome 20"/>
</dbReference>